<dbReference type="InParanoid" id="A0A0U5ETR0"/>
<feature type="domain" description="RING-type" evidence="1">
    <location>
        <begin position="15"/>
        <end position="50"/>
    </location>
</feature>
<organism evidence="2 3">
    <name type="scientific">Candidatus Protochlamydia naegleriophila</name>
    <dbReference type="NCBI Taxonomy" id="389348"/>
    <lineage>
        <taxon>Bacteria</taxon>
        <taxon>Pseudomonadati</taxon>
        <taxon>Chlamydiota</taxon>
        <taxon>Chlamydiia</taxon>
        <taxon>Parachlamydiales</taxon>
        <taxon>Parachlamydiaceae</taxon>
        <taxon>Candidatus Protochlamydia</taxon>
    </lineage>
</organism>
<evidence type="ECO:0000313" key="3">
    <source>
        <dbReference type="Proteomes" id="UP000069902"/>
    </source>
</evidence>
<reference evidence="3" key="1">
    <citation type="submission" date="2015-09" db="EMBL/GenBank/DDBJ databases">
        <authorList>
            <person name="Bertelli C."/>
        </authorList>
    </citation>
    <scope>NUCLEOTIDE SEQUENCE [LARGE SCALE GENOMIC DNA]</scope>
    <source>
        <strain evidence="3">KNic</strain>
    </source>
</reference>
<dbReference type="RefSeq" id="WP_059061843.1">
    <property type="nucleotide sequence ID" value="NZ_LN879502.1"/>
</dbReference>
<dbReference type="KEGG" id="pnl:PNK_2028"/>
<dbReference type="SUPFAM" id="SSF57850">
    <property type="entry name" value="RING/U-box"/>
    <property type="match status" value="1"/>
</dbReference>
<dbReference type="Pfam" id="PF13639">
    <property type="entry name" value="zf-RING_2"/>
    <property type="match status" value="1"/>
</dbReference>
<gene>
    <name evidence="2" type="ORF">PNK_2028</name>
</gene>
<dbReference type="STRING" id="389348.PNK_2028"/>
<name>A0A0U5ETR0_9BACT</name>
<evidence type="ECO:0000259" key="1">
    <source>
        <dbReference type="PROSITE" id="PS50089"/>
    </source>
</evidence>
<evidence type="ECO:0000313" key="2">
    <source>
        <dbReference type="EMBL" id="CUI17632.1"/>
    </source>
</evidence>
<dbReference type="InterPro" id="IPR001841">
    <property type="entry name" value="Znf_RING"/>
</dbReference>
<keyword evidence="3" id="KW-1185">Reference proteome</keyword>
<dbReference type="PROSITE" id="PS50089">
    <property type="entry name" value="ZF_RING_2"/>
    <property type="match status" value="1"/>
</dbReference>
<dbReference type="EMBL" id="LN879502">
    <property type="protein sequence ID" value="CUI17632.1"/>
    <property type="molecule type" value="Genomic_DNA"/>
</dbReference>
<dbReference type="PATRIC" id="fig|389348.3.peg.2281"/>
<proteinExistence type="predicted"/>
<accession>A0A0U5ETR0</accession>
<protein>
    <submittedName>
        <fullName evidence="2">RING finger protein 145</fullName>
    </submittedName>
</protein>
<dbReference type="AlphaFoldDB" id="A0A0U5ETR0"/>
<sequence>MTPATQTKTFDNQCVCLEDFSETPEQSTIRLKCGHIWHAECFNKWLKTCPEELQQQRRFCFLRCQTNHSYWEHIRLSTAVGSVLGLTLMCTIATKVKTYQCLEWRDHDSRIAHLASSTFCTKQEETYDWQAKASLVCSVGGLLAGFAWGNLSYLHERLIGH</sequence>
<dbReference type="InterPro" id="IPR013083">
    <property type="entry name" value="Znf_RING/FYVE/PHD"/>
</dbReference>
<dbReference type="Proteomes" id="UP000069902">
    <property type="component" value="Chromosome cPNK"/>
</dbReference>
<dbReference type="Gene3D" id="3.30.40.10">
    <property type="entry name" value="Zinc/RING finger domain, C3HC4 (zinc finger)"/>
    <property type="match status" value="1"/>
</dbReference>